<evidence type="ECO:0000256" key="1">
    <source>
        <dbReference type="SAM" id="MobiDB-lite"/>
    </source>
</evidence>
<keyword evidence="6" id="KW-1185">Reference proteome</keyword>
<keyword evidence="2" id="KW-0472">Membrane</keyword>
<evidence type="ECO:0000313" key="5">
    <source>
        <dbReference type="EMBL" id="EAR97324.1"/>
    </source>
</evidence>
<feature type="domain" description="Niemann-Pick C1 N-terminal" evidence="4">
    <location>
        <begin position="53"/>
        <end position="252"/>
    </location>
</feature>
<feature type="compositionally biased region" description="Low complexity" evidence="1">
    <location>
        <begin position="298"/>
        <end position="313"/>
    </location>
</feature>
<dbReference type="KEGG" id="tet:TTHERM_00336030"/>
<proteinExistence type="predicted"/>
<keyword evidence="2 5" id="KW-0812">Transmembrane</keyword>
<evidence type="ECO:0000256" key="3">
    <source>
        <dbReference type="SAM" id="SignalP"/>
    </source>
</evidence>
<dbReference type="RefSeq" id="XP_001017569.1">
    <property type="nucleotide sequence ID" value="XM_001017569.3"/>
</dbReference>
<feature type="transmembrane region" description="Helical" evidence="2">
    <location>
        <begin position="266"/>
        <end position="286"/>
    </location>
</feature>
<dbReference type="GO" id="GO:0015918">
    <property type="term" value="P:sterol transport"/>
    <property type="evidence" value="ECO:0007669"/>
    <property type="project" value="TreeGrafter"/>
</dbReference>
<dbReference type="InterPro" id="IPR032190">
    <property type="entry name" value="NPC1_N"/>
</dbReference>
<feature type="region of interest" description="Disordered" evidence="1">
    <location>
        <begin position="295"/>
        <end position="327"/>
    </location>
</feature>
<dbReference type="GeneID" id="7846769"/>
<dbReference type="HOGENOM" id="CLU_851226_0_0_1"/>
<organism evidence="5 6">
    <name type="scientific">Tetrahymena thermophila (strain SB210)</name>
    <dbReference type="NCBI Taxonomy" id="312017"/>
    <lineage>
        <taxon>Eukaryota</taxon>
        <taxon>Sar</taxon>
        <taxon>Alveolata</taxon>
        <taxon>Ciliophora</taxon>
        <taxon>Intramacronucleata</taxon>
        <taxon>Oligohymenophorea</taxon>
        <taxon>Hymenostomatida</taxon>
        <taxon>Tetrahymenina</taxon>
        <taxon>Tetrahymenidae</taxon>
        <taxon>Tetrahymena</taxon>
    </lineage>
</organism>
<dbReference type="GO" id="GO:0032934">
    <property type="term" value="F:sterol binding"/>
    <property type="evidence" value="ECO:0007669"/>
    <property type="project" value="TreeGrafter"/>
</dbReference>
<feature type="chain" id="PRO_5003712593" evidence="3">
    <location>
        <begin position="26"/>
        <end position="327"/>
    </location>
</feature>
<dbReference type="GO" id="GO:0016020">
    <property type="term" value="C:membrane"/>
    <property type="evidence" value="ECO:0007669"/>
    <property type="project" value="TreeGrafter"/>
</dbReference>
<dbReference type="Pfam" id="PF16414">
    <property type="entry name" value="NPC1_N"/>
    <property type="match status" value="1"/>
</dbReference>
<dbReference type="OrthoDB" id="6510177at2759"/>
<dbReference type="OMA" id="QCPCGAC"/>
<feature type="signal peptide" evidence="3">
    <location>
        <begin position="1"/>
        <end position="25"/>
    </location>
</feature>
<evidence type="ECO:0000256" key="2">
    <source>
        <dbReference type="SAM" id="Phobius"/>
    </source>
</evidence>
<sequence length="327" mass="36446">MKKFTNSLLLLILLLSFEVTRQDCAFTVDPDGKPQVAKDKDAKPQIHKYSAPFICDKIYTGATCCNDYQNNQMASNFLQIDATFGSIGNGCDNCASNLKRFWCTYTCDPNQSDFVVIGPKPIVVPNPIDEGATTLTVQDVSILVDSQTVCDVWSSCNLTPYATQVSAMKTPAGFLSFQGANAVTQAAQSIRVNYTSDASKNPLTLHNITKCNAPQPKVNKDPAKAQPWYPDAWGFNISQNCSCNNCADACTLAVFTPLPVMQGFDYLVVGLFYGFLLVFTIGCWFFRRRRQMKKDQESQQQLEQQEQQEQQYEPLHAEGAQENQQNE</sequence>
<dbReference type="eggNOG" id="ENOG502QQFF">
    <property type="taxonomic scope" value="Eukaryota"/>
</dbReference>
<dbReference type="AlphaFoldDB" id="I7MEP7"/>
<dbReference type="EMBL" id="GG662666">
    <property type="protein sequence ID" value="EAR97324.1"/>
    <property type="molecule type" value="Genomic_DNA"/>
</dbReference>
<evidence type="ECO:0000259" key="4">
    <source>
        <dbReference type="Pfam" id="PF16414"/>
    </source>
</evidence>
<dbReference type="Proteomes" id="UP000009168">
    <property type="component" value="Unassembled WGS sequence"/>
</dbReference>
<keyword evidence="2" id="KW-1133">Transmembrane helix</keyword>
<protein>
    <submittedName>
        <fullName evidence="5">Transmembrane protein, putative</fullName>
    </submittedName>
</protein>
<name>I7MEP7_TETTS</name>
<keyword evidence="3" id="KW-0732">Signal</keyword>
<dbReference type="PANTHER" id="PTHR45727:SF2">
    <property type="entry name" value="NPC INTRACELLULAR CHOLESTEROL TRANSPORTER 1"/>
    <property type="match status" value="1"/>
</dbReference>
<reference evidence="6" key="1">
    <citation type="journal article" date="2006" name="PLoS Biol.">
        <title>Macronuclear genome sequence of the ciliate Tetrahymena thermophila, a model eukaryote.</title>
        <authorList>
            <person name="Eisen J.A."/>
            <person name="Coyne R.S."/>
            <person name="Wu M."/>
            <person name="Wu D."/>
            <person name="Thiagarajan M."/>
            <person name="Wortman J.R."/>
            <person name="Badger J.H."/>
            <person name="Ren Q."/>
            <person name="Amedeo P."/>
            <person name="Jones K.M."/>
            <person name="Tallon L.J."/>
            <person name="Delcher A.L."/>
            <person name="Salzberg S.L."/>
            <person name="Silva J.C."/>
            <person name="Haas B.J."/>
            <person name="Majoros W.H."/>
            <person name="Farzad M."/>
            <person name="Carlton J.M."/>
            <person name="Smith R.K. Jr."/>
            <person name="Garg J."/>
            <person name="Pearlman R.E."/>
            <person name="Karrer K.M."/>
            <person name="Sun L."/>
            <person name="Manning G."/>
            <person name="Elde N.C."/>
            <person name="Turkewitz A.P."/>
            <person name="Asai D.J."/>
            <person name="Wilkes D.E."/>
            <person name="Wang Y."/>
            <person name="Cai H."/>
            <person name="Collins K."/>
            <person name="Stewart B.A."/>
            <person name="Lee S.R."/>
            <person name="Wilamowska K."/>
            <person name="Weinberg Z."/>
            <person name="Ruzzo W.L."/>
            <person name="Wloga D."/>
            <person name="Gaertig J."/>
            <person name="Frankel J."/>
            <person name="Tsao C.-C."/>
            <person name="Gorovsky M.A."/>
            <person name="Keeling P.J."/>
            <person name="Waller R.F."/>
            <person name="Patron N.J."/>
            <person name="Cherry J.M."/>
            <person name="Stover N.A."/>
            <person name="Krieger C.J."/>
            <person name="del Toro C."/>
            <person name="Ryder H.F."/>
            <person name="Williamson S.C."/>
            <person name="Barbeau R.A."/>
            <person name="Hamilton E.P."/>
            <person name="Orias E."/>
        </authorList>
    </citation>
    <scope>NUCLEOTIDE SEQUENCE [LARGE SCALE GENOMIC DNA]</scope>
    <source>
        <strain evidence="6">SB210</strain>
    </source>
</reference>
<dbReference type="InParanoid" id="I7MEP7"/>
<evidence type="ECO:0000313" key="6">
    <source>
        <dbReference type="Proteomes" id="UP000009168"/>
    </source>
</evidence>
<dbReference type="PANTHER" id="PTHR45727">
    <property type="entry name" value="NPC INTRACELLULAR CHOLESTEROL TRANSPORTER 1"/>
    <property type="match status" value="1"/>
</dbReference>
<accession>I7MEP7</accession>
<gene>
    <name evidence="5" type="ORF">TTHERM_00336030</name>
</gene>